<evidence type="ECO:0000256" key="6">
    <source>
        <dbReference type="ARBA" id="ARBA00023066"/>
    </source>
</evidence>
<dbReference type="EC" id="4.1.1.96" evidence="2"/>
<keyword evidence="14" id="KW-1185">Reference proteome</keyword>
<evidence type="ECO:0000256" key="5">
    <source>
        <dbReference type="ARBA" id="ARBA00022898"/>
    </source>
</evidence>
<evidence type="ECO:0000259" key="12">
    <source>
        <dbReference type="Pfam" id="PF00278"/>
    </source>
</evidence>
<dbReference type="SUPFAM" id="SSF50621">
    <property type="entry name" value="Alanine racemase C-terminal domain-like"/>
    <property type="match status" value="1"/>
</dbReference>
<accession>A0A5C1QGS4</accession>
<comment type="cofactor">
    <cofactor evidence="1">
        <name>pyridoxal 5'-phosphate</name>
        <dbReference type="ChEBI" id="CHEBI:597326"/>
    </cofactor>
</comment>
<dbReference type="CDD" id="cd06829">
    <property type="entry name" value="PLPDE_III_CANSDC"/>
    <property type="match status" value="1"/>
</dbReference>
<dbReference type="SUPFAM" id="SSF51419">
    <property type="entry name" value="PLP-binding barrel"/>
    <property type="match status" value="1"/>
</dbReference>
<dbReference type="Gene3D" id="2.40.37.10">
    <property type="entry name" value="Lyase, Ornithine Decarboxylase, Chain A, domain 1"/>
    <property type="match status" value="1"/>
</dbReference>
<dbReference type="NCBIfam" id="TIGR01047">
    <property type="entry name" value="nspC"/>
    <property type="match status" value="1"/>
</dbReference>
<evidence type="ECO:0000256" key="1">
    <source>
        <dbReference type="ARBA" id="ARBA00001933"/>
    </source>
</evidence>
<dbReference type="RefSeq" id="WP_149484591.1">
    <property type="nucleotide sequence ID" value="NZ_CP036150.1"/>
</dbReference>
<comment type="similarity">
    <text evidence="8">Belongs to the Orn/Lys/Arg decarboxylase class-II family. NspC subfamily.</text>
</comment>
<dbReference type="InterPro" id="IPR022643">
    <property type="entry name" value="De-COase2_C"/>
</dbReference>
<evidence type="ECO:0000256" key="11">
    <source>
        <dbReference type="PIRSR" id="PIRSR038941-1"/>
    </source>
</evidence>
<dbReference type="PIRSF" id="PIRSF038941">
    <property type="entry name" value="NspC"/>
    <property type="match status" value="1"/>
</dbReference>
<dbReference type="InterPro" id="IPR005730">
    <property type="entry name" value="Nsp_de-COase"/>
</dbReference>
<feature type="domain" description="Orn/DAP/Arg decarboxylase 2 C-terminal" evidence="12">
    <location>
        <begin position="106"/>
        <end position="340"/>
    </location>
</feature>
<sequence>MDQNQFIGFNPADLPTPCFVIDEGALRRNLSLLKEVQDRAGCTVLLALKAFACWPLFPLIKEYLPGICASGPHEARLGREEFGGQVHTYSPGYTDGDLHEVLGLSDHVIFNSFHQWNKYKEICLPLRDKTSFGLRLNPRQSEAEVPLYDPSSPGSRLGIIKDEFRPEDLEGISGFHFHNLCEQDLAPLKRTLKAIEDQFGPWIKQMKWVNFGGGHHISKPGYDREGLIRIIRDFRQKYGVEVILEPGEAIAIHTGVLVTTVLDVVKNEIPAVIMDASVSCHMPDVIEMPYRPEIWGAGNPGEKAWDASLGGRSCLAGDSAGIYSFEKALLPGDRLVFDDMSHYTMVKTTTFNGVPLPSIALYNPETRQTRVIRRFGYDDFKGRLG</sequence>
<dbReference type="Proteomes" id="UP000324209">
    <property type="component" value="Chromosome"/>
</dbReference>
<evidence type="ECO:0000256" key="2">
    <source>
        <dbReference type="ARBA" id="ARBA00012259"/>
    </source>
</evidence>
<protein>
    <recommendedName>
        <fullName evidence="3">Carboxynorspermidine/carboxyspermidine decarboxylase</fullName>
        <ecNumber evidence="2">4.1.1.96</ecNumber>
    </recommendedName>
</protein>
<dbReference type="FunFam" id="3.20.20.10:FF:000012">
    <property type="entry name" value="Carboxynorspermidine/carboxyspermidine decarboxylase"/>
    <property type="match status" value="1"/>
</dbReference>
<evidence type="ECO:0000313" key="14">
    <source>
        <dbReference type="Proteomes" id="UP000324209"/>
    </source>
</evidence>
<dbReference type="EMBL" id="CP036150">
    <property type="protein sequence ID" value="QEN06508.1"/>
    <property type="molecule type" value="Genomic_DNA"/>
</dbReference>
<evidence type="ECO:0000256" key="3">
    <source>
        <dbReference type="ARBA" id="ARBA00013633"/>
    </source>
</evidence>
<dbReference type="GO" id="GO:0045312">
    <property type="term" value="P:nor-spermidine biosynthetic process"/>
    <property type="evidence" value="ECO:0007669"/>
    <property type="project" value="InterPro"/>
</dbReference>
<name>A0A5C1QGS4_9SPIO</name>
<evidence type="ECO:0000256" key="9">
    <source>
        <dbReference type="ARBA" id="ARBA00047351"/>
    </source>
</evidence>
<dbReference type="KEGG" id="ock:EXM22_00310"/>
<keyword evidence="5" id="KW-0663">Pyridoxal phosphate</keyword>
<feature type="binding site" evidence="11">
    <location>
        <position position="248"/>
    </location>
    <ligand>
        <name>substrate</name>
    </ligand>
</feature>
<dbReference type="PANTHER" id="PTHR43727:SF1">
    <property type="entry name" value="CARBOXYNORSPERMIDINE_CARBOXYSPERMIDINE DECARBOXYLASE"/>
    <property type="match status" value="1"/>
</dbReference>
<evidence type="ECO:0000256" key="7">
    <source>
        <dbReference type="ARBA" id="ARBA00023239"/>
    </source>
</evidence>
<dbReference type="Pfam" id="PF00278">
    <property type="entry name" value="Orn_DAP_Arg_deC"/>
    <property type="match status" value="1"/>
</dbReference>
<evidence type="ECO:0000256" key="8">
    <source>
        <dbReference type="ARBA" id="ARBA00025802"/>
    </source>
</evidence>
<dbReference type="InterPro" id="IPR029066">
    <property type="entry name" value="PLP-binding_barrel"/>
</dbReference>
<proteinExistence type="inferred from homology"/>
<keyword evidence="4" id="KW-0210">Decarboxylase</keyword>
<evidence type="ECO:0000256" key="10">
    <source>
        <dbReference type="ARBA" id="ARBA00047389"/>
    </source>
</evidence>
<dbReference type="InterPro" id="IPR009006">
    <property type="entry name" value="Ala_racemase/Decarboxylase_C"/>
</dbReference>
<keyword evidence="6" id="KW-0745">Spermidine biosynthesis</keyword>
<feature type="binding site" evidence="11">
    <location>
        <position position="284"/>
    </location>
    <ligand>
        <name>substrate</name>
    </ligand>
</feature>
<dbReference type="GO" id="GO:0008295">
    <property type="term" value="P:spermidine biosynthetic process"/>
    <property type="evidence" value="ECO:0007669"/>
    <property type="project" value="UniProtKB-KW"/>
</dbReference>
<evidence type="ECO:0000256" key="4">
    <source>
        <dbReference type="ARBA" id="ARBA00022793"/>
    </source>
</evidence>
<dbReference type="GO" id="GO:0009089">
    <property type="term" value="P:lysine biosynthetic process via diaminopimelate"/>
    <property type="evidence" value="ECO:0007669"/>
    <property type="project" value="TreeGrafter"/>
</dbReference>
<keyword evidence="7 13" id="KW-0456">Lyase</keyword>
<comment type="catalytic activity">
    <reaction evidence="9">
        <text>carboxyspermidine + H(+) = spermidine + CO2</text>
        <dbReference type="Rhea" id="RHEA:34095"/>
        <dbReference type="ChEBI" id="CHEBI:15378"/>
        <dbReference type="ChEBI" id="CHEBI:16526"/>
        <dbReference type="ChEBI" id="CHEBI:57834"/>
        <dbReference type="ChEBI" id="CHEBI:65072"/>
        <dbReference type="EC" id="4.1.1.96"/>
    </reaction>
</comment>
<dbReference type="OrthoDB" id="9804410at2"/>
<dbReference type="PANTHER" id="PTHR43727">
    <property type="entry name" value="DIAMINOPIMELATE DECARBOXYLASE"/>
    <property type="match status" value="1"/>
</dbReference>
<comment type="catalytic activity">
    <reaction evidence="10">
        <text>carboxynorspermidine + H(+) = norspermidine + CO2</text>
        <dbReference type="Rhea" id="RHEA:34099"/>
        <dbReference type="ChEBI" id="CHEBI:15378"/>
        <dbReference type="ChEBI" id="CHEBI:16526"/>
        <dbReference type="ChEBI" id="CHEBI:57920"/>
        <dbReference type="ChEBI" id="CHEBI:65070"/>
        <dbReference type="EC" id="4.1.1.96"/>
    </reaction>
</comment>
<gene>
    <name evidence="13" type="primary">nspC</name>
    <name evidence="13" type="ORF">EXM22_00310</name>
</gene>
<dbReference type="AlphaFoldDB" id="A0A5C1QGS4"/>
<organism evidence="13 14">
    <name type="scientific">Oceanispirochaeta crateris</name>
    <dbReference type="NCBI Taxonomy" id="2518645"/>
    <lineage>
        <taxon>Bacteria</taxon>
        <taxon>Pseudomonadati</taxon>
        <taxon>Spirochaetota</taxon>
        <taxon>Spirochaetia</taxon>
        <taxon>Spirochaetales</taxon>
        <taxon>Spirochaetaceae</taxon>
        <taxon>Oceanispirochaeta</taxon>
    </lineage>
</organism>
<reference evidence="13 14" key="1">
    <citation type="submission" date="2019-02" db="EMBL/GenBank/DDBJ databases">
        <title>Complete Genome Sequence and Methylome Analysis of free living Spirochaetas.</title>
        <authorList>
            <person name="Fomenkov A."/>
            <person name="Dubinina G."/>
            <person name="Leshcheva N."/>
            <person name="Mikheeva N."/>
            <person name="Grabovich M."/>
            <person name="Vincze T."/>
            <person name="Roberts R.J."/>
        </authorList>
    </citation>
    <scope>NUCLEOTIDE SEQUENCE [LARGE SCALE GENOMIC DNA]</scope>
    <source>
        <strain evidence="13 14">K2</strain>
    </source>
</reference>
<dbReference type="GO" id="GO:0008836">
    <property type="term" value="F:diaminopimelate decarboxylase activity"/>
    <property type="evidence" value="ECO:0007669"/>
    <property type="project" value="TreeGrafter"/>
</dbReference>
<evidence type="ECO:0000313" key="13">
    <source>
        <dbReference type="EMBL" id="QEN06508.1"/>
    </source>
</evidence>
<dbReference type="Gene3D" id="3.20.20.10">
    <property type="entry name" value="Alanine racemase"/>
    <property type="match status" value="1"/>
</dbReference>